<evidence type="ECO:0000256" key="1">
    <source>
        <dbReference type="ARBA" id="ARBA00022553"/>
    </source>
</evidence>
<dbReference type="InterPro" id="IPR036388">
    <property type="entry name" value="WH-like_DNA-bd_sf"/>
</dbReference>
<dbReference type="InterPro" id="IPR039420">
    <property type="entry name" value="WalR-like"/>
</dbReference>
<dbReference type="InterPro" id="IPR016032">
    <property type="entry name" value="Sig_transdc_resp-reg_C-effctor"/>
</dbReference>
<evidence type="ECO:0000259" key="8">
    <source>
        <dbReference type="PROSITE" id="PS50110"/>
    </source>
</evidence>
<evidence type="ECO:0000259" key="9">
    <source>
        <dbReference type="PROSITE" id="PS51755"/>
    </source>
</evidence>
<evidence type="ECO:0000256" key="4">
    <source>
        <dbReference type="ARBA" id="ARBA00023125"/>
    </source>
</evidence>
<dbReference type="CDD" id="cd00383">
    <property type="entry name" value="trans_reg_C"/>
    <property type="match status" value="1"/>
</dbReference>
<feature type="DNA-binding region" description="OmpR/PhoB-type" evidence="7">
    <location>
        <begin position="128"/>
        <end position="225"/>
    </location>
</feature>
<keyword evidence="5" id="KW-0804">Transcription</keyword>
<dbReference type="Gene3D" id="3.40.50.2300">
    <property type="match status" value="1"/>
</dbReference>
<proteinExistence type="predicted"/>
<keyword evidence="2" id="KW-0902">Two-component regulatory system</keyword>
<accession>A0A3S0C5R0</accession>
<dbReference type="PANTHER" id="PTHR48111">
    <property type="entry name" value="REGULATOR OF RPOS"/>
    <property type="match status" value="1"/>
</dbReference>
<sequence length="228" mass="26547">MERILVVDDDPQIREVILTHIEQSGMHALEAESGQQAIERLESDQVDVLILDLMMDDRDGFEVLRYLNNRRLDVLAIVVSARRAEQDKIVTLGLGADDYMTKPFSPMELMARIQAVLRRRHPKSSSRSLVIRLSNMILDIDNYTLLIYNEKVSLTMVECDLMRFLMQNPDRVMTKLEIYQQVWQHEKYDDNNLSVYMSRLRKQLKQAQSSWEIQTVRGVGYRLTGASL</sequence>
<gene>
    <name evidence="10" type="ORF">EJQ19_31230</name>
</gene>
<reference evidence="10 11" key="1">
    <citation type="submission" date="2018-12" db="EMBL/GenBank/DDBJ databases">
        <title>Bacillus ochoae sp. nov., Paenibacillus whitsoniae sp. nov., Paenibacillus spiritus sp. nov. Isolated from the Mars Exploration Rover during spacecraft assembly.</title>
        <authorList>
            <person name="Seuylemezian A."/>
            <person name="Vaishampayan P."/>
        </authorList>
    </citation>
    <scope>NUCLEOTIDE SEQUENCE [LARGE SCALE GENOMIC DNA]</scope>
    <source>
        <strain evidence="10 11">MER 54</strain>
    </source>
</reference>
<dbReference type="SUPFAM" id="SSF52172">
    <property type="entry name" value="CheY-like"/>
    <property type="match status" value="1"/>
</dbReference>
<evidence type="ECO:0000256" key="5">
    <source>
        <dbReference type="ARBA" id="ARBA00023163"/>
    </source>
</evidence>
<dbReference type="Gene3D" id="1.10.10.10">
    <property type="entry name" value="Winged helix-like DNA-binding domain superfamily/Winged helix DNA-binding domain"/>
    <property type="match status" value="1"/>
</dbReference>
<dbReference type="EMBL" id="RXHU01000148">
    <property type="protein sequence ID" value="RTE00715.1"/>
    <property type="molecule type" value="Genomic_DNA"/>
</dbReference>
<dbReference type="Pfam" id="PF00072">
    <property type="entry name" value="Response_reg"/>
    <property type="match status" value="1"/>
</dbReference>
<protein>
    <submittedName>
        <fullName evidence="10">Response regulator transcription factor</fullName>
    </submittedName>
</protein>
<dbReference type="InterPro" id="IPR001867">
    <property type="entry name" value="OmpR/PhoB-type_DNA-bd"/>
</dbReference>
<dbReference type="PANTHER" id="PTHR48111:SF40">
    <property type="entry name" value="PHOSPHATE REGULON TRANSCRIPTIONAL REGULATORY PROTEIN PHOB"/>
    <property type="match status" value="1"/>
</dbReference>
<evidence type="ECO:0000256" key="6">
    <source>
        <dbReference type="PROSITE-ProRule" id="PRU00169"/>
    </source>
</evidence>
<keyword evidence="1 6" id="KW-0597">Phosphoprotein</keyword>
<dbReference type="SUPFAM" id="SSF46894">
    <property type="entry name" value="C-terminal effector domain of the bipartite response regulators"/>
    <property type="match status" value="1"/>
</dbReference>
<evidence type="ECO:0000256" key="3">
    <source>
        <dbReference type="ARBA" id="ARBA00023015"/>
    </source>
</evidence>
<evidence type="ECO:0000256" key="2">
    <source>
        <dbReference type="ARBA" id="ARBA00023012"/>
    </source>
</evidence>
<dbReference type="AlphaFoldDB" id="A0A3S0C5R0"/>
<dbReference type="SMART" id="SM00862">
    <property type="entry name" value="Trans_reg_C"/>
    <property type="match status" value="1"/>
</dbReference>
<organism evidence="10 11">
    <name type="scientific">Paenibacillus whitsoniae</name>
    <dbReference type="NCBI Taxonomy" id="2496558"/>
    <lineage>
        <taxon>Bacteria</taxon>
        <taxon>Bacillati</taxon>
        <taxon>Bacillota</taxon>
        <taxon>Bacilli</taxon>
        <taxon>Bacillales</taxon>
        <taxon>Paenibacillaceae</taxon>
        <taxon>Paenibacillus</taxon>
    </lineage>
</organism>
<feature type="domain" description="OmpR/PhoB-type" evidence="9">
    <location>
        <begin position="128"/>
        <end position="225"/>
    </location>
</feature>
<dbReference type="GO" id="GO:0006355">
    <property type="term" value="P:regulation of DNA-templated transcription"/>
    <property type="evidence" value="ECO:0007669"/>
    <property type="project" value="InterPro"/>
</dbReference>
<dbReference type="GO" id="GO:0000976">
    <property type="term" value="F:transcription cis-regulatory region binding"/>
    <property type="evidence" value="ECO:0007669"/>
    <property type="project" value="TreeGrafter"/>
</dbReference>
<name>A0A3S0C5R0_9BACL</name>
<comment type="caution">
    <text evidence="10">The sequence shown here is derived from an EMBL/GenBank/DDBJ whole genome shotgun (WGS) entry which is preliminary data.</text>
</comment>
<dbReference type="GO" id="GO:0000156">
    <property type="term" value="F:phosphorelay response regulator activity"/>
    <property type="evidence" value="ECO:0007669"/>
    <property type="project" value="TreeGrafter"/>
</dbReference>
<feature type="modified residue" description="4-aspartylphosphate" evidence="6">
    <location>
        <position position="52"/>
    </location>
</feature>
<dbReference type="Gene3D" id="6.10.250.690">
    <property type="match status" value="1"/>
</dbReference>
<dbReference type="GO" id="GO:0005829">
    <property type="term" value="C:cytosol"/>
    <property type="evidence" value="ECO:0007669"/>
    <property type="project" value="TreeGrafter"/>
</dbReference>
<evidence type="ECO:0000313" key="11">
    <source>
        <dbReference type="Proteomes" id="UP000276128"/>
    </source>
</evidence>
<keyword evidence="11" id="KW-1185">Reference proteome</keyword>
<dbReference type="OrthoDB" id="9790442at2"/>
<feature type="domain" description="Response regulatory" evidence="8">
    <location>
        <begin position="3"/>
        <end position="117"/>
    </location>
</feature>
<dbReference type="Pfam" id="PF00486">
    <property type="entry name" value="Trans_reg_C"/>
    <property type="match status" value="1"/>
</dbReference>
<dbReference type="PROSITE" id="PS51755">
    <property type="entry name" value="OMPR_PHOB"/>
    <property type="match status" value="1"/>
</dbReference>
<dbReference type="Proteomes" id="UP000276128">
    <property type="component" value="Unassembled WGS sequence"/>
</dbReference>
<dbReference type="SMART" id="SM00448">
    <property type="entry name" value="REC"/>
    <property type="match status" value="1"/>
</dbReference>
<dbReference type="GO" id="GO:0032993">
    <property type="term" value="C:protein-DNA complex"/>
    <property type="evidence" value="ECO:0007669"/>
    <property type="project" value="TreeGrafter"/>
</dbReference>
<keyword evidence="3" id="KW-0805">Transcription regulation</keyword>
<dbReference type="RefSeq" id="WP_126145116.1">
    <property type="nucleotide sequence ID" value="NZ_RXHU01000148.1"/>
</dbReference>
<dbReference type="InterPro" id="IPR011006">
    <property type="entry name" value="CheY-like_superfamily"/>
</dbReference>
<evidence type="ECO:0000256" key="7">
    <source>
        <dbReference type="PROSITE-ProRule" id="PRU01091"/>
    </source>
</evidence>
<dbReference type="InterPro" id="IPR001789">
    <property type="entry name" value="Sig_transdc_resp-reg_receiver"/>
</dbReference>
<keyword evidence="4 7" id="KW-0238">DNA-binding</keyword>
<evidence type="ECO:0000313" key="10">
    <source>
        <dbReference type="EMBL" id="RTE00715.1"/>
    </source>
</evidence>
<dbReference type="PROSITE" id="PS50110">
    <property type="entry name" value="RESPONSE_REGULATORY"/>
    <property type="match status" value="1"/>
</dbReference>